<dbReference type="GO" id="GO:0008757">
    <property type="term" value="F:S-adenosylmethionine-dependent methyltransferase activity"/>
    <property type="evidence" value="ECO:0007669"/>
    <property type="project" value="InterPro"/>
</dbReference>
<dbReference type="AlphaFoldDB" id="A0A444Y024"/>
<keyword evidence="7" id="KW-1185">Reference proteome</keyword>
<dbReference type="PROSITE" id="PS51581">
    <property type="entry name" value="SAM_GTMT"/>
    <property type="match status" value="1"/>
</dbReference>
<dbReference type="InterPro" id="IPR013216">
    <property type="entry name" value="Methyltransf_11"/>
</dbReference>
<dbReference type="Pfam" id="PF08241">
    <property type="entry name" value="Methyltransf_11"/>
    <property type="match status" value="1"/>
</dbReference>
<keyword evidence="3 4" id="KW-0949">S-adenosyl-L-methionine</keyword>
<proteinExistence type="inferred from homology"/>
<dbReference type="Gene3D" id="3.40.50.150">
    <property type="entry name" value="Vaccinia Virus protein VP39"/>
    <property type="match status" value="1"/>
</dbReference>
<dbReference type="InterPro" id="IPR025774">
    <property type="entry name" value="PiNMT-like"/>
</dbReference>
<comment type="caution">
    <text evidence="4">Lacks conserved residue(s) required for the propagation of feature annotation.</text>
</comment>
<name>A0A444Y024_ARAHY</name>
<evidence type="ECO:0000313" key="7">
    <source>
        <dbReference type="Proteomes" id="UP000289738"/>
    </source>
</evidence>
<evidence type="ECO:0000256" key="1">
    <source>
        <dbReference type="ARBA" id="ARBA00022603"/>
    </source>
</evidence>
<evidence type="ECO:0000259" key="5">
    <source>
        <dbReference type="Pfam" id="PF08241"/>
    </source>
</evidence>
<dbReference type="EMBL" id="SDMP01000018">
    <property type="protein sequence ID" value="RYQ95273.1"/>
    <property type="molecule type" value="Genomic_DNA"/>
</dbReference>
<organism evidence="6 7">
    <name type="scientific">Arachis hypogaea</name>
    <name type="common">Peanut</name>
    <dbReference type="NCBI Taxonomy" id="3818"/>
    <lineage>
        <taxon>Eukaryota</taxon>
        <taxon>Viridiplantae</taxon>
        <taxon>Streptophyta</taxon>
        <taxon>Embryophyta</taxon>
        <taxon>Tracheophyta</taxon>
        <taxon>Spermatophyta</taxon>
        <taxon>Magnoliopsida</taxon>
        <taxon>eudicotyledons</taxon>
        <taxon>Gunneridae</taxon>
        <taxon>Pentapetalae</taxon>
        <taxon>rosids</taxon>
        <taxon>fabids</taxon>
        <taxon>Fabales</taxon>
        <taxon>Fabaceae</taxon>
        <taxon>Papilionoideae</taxon>
        <taxon>50 kb inversion clade</taxon>
        <taxon>dalbergioids sensu lato</taxon>
        <taxon>Dalbergieae</taxon>
        <taxon>Pterocarpus clade</taxon>
        <taxon>Arachis</taxon>
    </lineage>
</organism>
<protein>
    <recommendedName>
        <fullName evidence="5">Methyltransferase type 11 domain-containing protein</fullName>
    </recommendedName>
</protein>
<dbReference type="GO" id="GO:0032259">
    <property type="term" value="P:methylation"/>
    <property type="evidence" value="ECO:0007669"/>
    <property type="project" value="UniProtKB-UniRule"/>
</dbReference>
<comment type="similarity">
    <text evidence="4">Belongs to the class I-like SAM-binding methyltransferase superfamily. gTMT family.</text>
</comment>
<keyword evidence="2 4" id="KW-0808">Transferase</keyword>
<gene>
    <name evidence="6" type="ORF">Ahy_B08g090348</name>
</gene>
<dbReference type="PANTHER" id="PTHR43591:SF81">
    <property type="entry name" value="MAGNESIUM PROTOPORPHYRIN IX METHYLTRANSFERASE, CHLOROPLASTIC-RELATED"/>
    <property type="match status" value="1"/>
</dbReference>
<reference evidence="6 7" key="1">
    <citation type="submission" date="2019-01" db="EMBL/GenBank/DDBJ databases">
        <title>Sequencing of cultivated peanut Arachis hypogaea provides insights into genome evolution and oil improvement.</title>
        <authorList>
            <person name="Chen X."/>
        </authorList>
    </citation>
    <scope>NUCLEOTIDE SEQUENCE [LARGE SCALE GENOMIC DNA]</scope>
    <source>
        <strain evidence="7">cv. Fuhuasheng</strain>
        <tissue evidence="6">Leaves</tissue>
    </source>
</reference>
<feature type="region of interest" description="SAM motif III" evidence="4">
    <location>
        <begin position="91"/>
        <end position="100"/>
    </location>
</feature>
<dbReference type="InterPro" id="IPR029063">
    <property type="entry name" value="SAM-dependent_MTases_sf"/>
</dbReference>
<sequence length="117" mass="13143">MLSQFKPTTEQKVWAFQKILRGMYNIRTKIQKQMGQDISGACGQLVVNVSFQVADALDQPFSDGQFDLVWSMESGEHMPDKAKFVSELARVAAPGATIIIVTWCHRDLDPDEESLKP</sequence>
<evidence type="ECO:0000313" key="6">
    <source>
        <dbReference type="EMBL" id="RYQ95273.1"/>
    </source>
</evidence>
<dbReference type="SUPFAM" id="SSF53335">
    <property type="entry name" value="S-adenosyl-L-methionine-dependent methyltransferases"/>
    <property type="match status" value="1"/>
</dbReference>
<dbReference type="Proteomes" id="UP000289738">
    <property type="component" value="Chromosome B08"/>
</dbReference>
<keyword evidence="1 4" id="KW-0489">Methyltransferase</keyword>
<comment type="caution">
    <text evidence="6">The sequence shown here is derived from an EMBL/GenBank/DDBJ whole genome shotgun (WGS) entry which is preliminary data.</text>
</comment>
<feature type="region of interest" description="SAM motif II" evidence="4">
    <location>
        <begin position="64"/>
        <end position="72"/>
    </location>
</feature>
<evidence type="ECO:0000256" key="2">
    <source>
        <dbReference type="ARBA" id="ARBA00022679"/>
    </source>
</evidence>
<dbReference type="PANTHER" id="PTHR43591">
    <property type="entry name" value="METHYLTRANSFERASE"/>
    <property type="match status" value="1"/>
</dbReference>
<evidence type="ECO:0000256" key="3">
    <source>
        <dbReference type="ARBA" id="ARBA00022691"/>
    </source>
</evidence>
<accession>A0A444Y024</accession>
<evidence type="ECO:0000256" key="4">
    <source>
        <dbReference type="PROSITE-ProRule" id="PRU00914"/>
    </source>
</evidence>
<feature type="domain" description="Methyltransferase type 11" evidence="5">
    <location>
        <begin position="46"/>
        <end position="100"/>
    </location>
</feature>